<dbReference type="EMBL" id="CAMPGE010001030">
    <property type="protein sequence ID" value="CAI2359797.1"/>
    <property type="molecule type" value="Genomic_DNA"/>
</dbReference>
<dbReference type="SMART" id="SM00248">
    <property type="entry name" value="ANK"/>
    <property type="match status" value="4"/>
</dbReference>
<dbReference type="InterPro" id="IPR036152">
    <property type="entry name" value="Asp/glu_Ase-like_sf"/>
</dbReference>
<protein>
    <recommendedName>
        <fullName evidence="1">asparaginase</fullName>
        <ecNumber evidence="1">3.5.1.1</ecNumber>
    </recommendedName>
</protein>
<proteinExistence type="predicted"/>
<gene>
    <name evidence="5" type="ORF">ECRASSUSDP1_LOCUS1091</name>
</gene>
<sequence>MITKSESFASKENKECDDCTQCVQHHELDGIRKHNIGESEFLIRKKEINVLIVYTGGTFGMAPSEDGYKPATNLLGNLHSIKLFYDKEYTKATNIPGTSCTPQTWFKQRLRYHLLEYEHLIDSSELNSRHYGQIAATIEENYDNYDSFIIIYGTDTMAYMASQLSFMFENLDKTVVITGSQIPLAEWRNDAEANLIGALTVAEHRIPEVTVFFNGKLFRGNRVCKESSAKLNAFNSPNIPELASFDVFLHYNKNLIRKQTSLNAKFNVFKLLERKIAIIFVHPLITSSIFLSYFKRAKAIVLQTYGMGNFPMSRVDLLEIIEDAILKYKKTVVIVSQCRRGFVRGSYSSCVELKKLGAILAEDMTIEAVIAKLSYVIGKGYKGNEIQKMMLKDLRGEISIEDEEAKSQEQQALISKILTLAGSSIEGDKPEDLNKVAEMLQPILAHTAIEESNIEKLTKIIENGYNINQNDKFGNTPLHFAIQNEKIEIVDFLLSQDNIKVDVEDSQKNSPLYYACLQSNEEIFSKLATKGAKLLTEKSKIAEILCMKARMGDLASLKLFYKAGVDLESKNYEQSTIAHIAAVEESEEILTFLAQDTKFDFSIKDRNQKEPLECLKNQTIVEKIQQLCQSRKENFTEGSVDNN</sequence>
<dbReference type="GO" id="GO:0009066">
    <property type="term" value="P:aspartate family amino acid metabolic process"/>
    <property type="evidence" value="ECO:0007669"/>
    <property type="project" value="UniProtKB-ARBA"/>
</dbReference>
<dbReference type="PROSITE" id="PS50297">
    <property type="entry name" value="ANK_REP_REGION"/>
    <property type="match status" value="1"/>
</dbReference>
<dbReference type="SMART" id="SM00870">
    <property type="entry name" value="Asparaginase"/>
    <property type="match status" value="1"/>
</dbReference>
<feature type="domain" description="L-asparaginase N-terminal" evidence="3">
    <location>
        <begin position="49"/>
        <end position="254"/>
    </location>
</feature>
<name>A0AAD1U3F6_EUPCR</name>
<evidence type="ECO:0000256" key="2">
    <source>
        <dbReference type="PROSITE-ProRule" id="PRU00023"/>
    </source>
</evidence>
<keyword evidence="2" id="KW-0040">ANK repeat</keyword>
<organism evidence="5 6">
    <name type="scientific">Euplotes crassus</name>
    <dbReference type="NCBI Taxonomy" id="5936"/>
    <lineage>
        <taxon>Eukaryota</taxon>
        <taxon>Sar</taxon>
        <taxon>Alveolata</taxon>
        <taxon>Ciliophora</taxon>
        <taxon>Intramacronucleata</taxon>
        <taxon>Spirotrichea</taxon>
        <taxon>Hypotrichia</taxon>
        <taxon>Euplotida</taxon>
        <taxon>Euplotidae</taxon>
        <taxon>Moneuplotes</taxon>
    </lineage>
</organism>
<comment type="caution">
    <text evidence="5">The sequence shown here is derived from an EMBL/GenBank/DDBJ whole genome shotgun (WGS) entry which is preliminary data.</text>
</comment>
<dbReference type="AlphaFoldDB" id="A0AAD1U3F6"/>
<dbReference type="Pfam" id="PF00710">
    <property type="entry name" value="Asparaginase"/>
    <property type="match status" value="1"/>
</dbReference>
<dbReference type="InterPro" id="IPR027473">
    <property type="entry name" value="L-asparaginase_C"/>
</dbReference>
<dbReference type="Gene3D" id="3.40.50.40">
    <property type="match status" value="1"/>
</dbReference>
<evidence type="ECO:0000256" key="1">
    <source>
        <dbReference type="ARBA" id="ARBA00012920"/>
    </source>
</evidence>
<dbReference type="PANTHER" id="PTHR11707">
    <property type="entry name" value="L-ASPARAGINASE"/>
    <property type="match status" value="1"/>
</dbReference>
<reference evidence="5" key="1">
    <citation type="submission" date="2023-07" db="EMBL/GenBank/DDBJ databases">
        <authorList>
            <consortium name="AG Swart"/>
            <person name="Singh M."/>
            <person name="Singh A."/>
            <person name="Seah K."/>
            <person name="Emmerich C."/>
        </authorList>
    </citation>
    <scope>NUCLEOTIDE SEQUENCE</scope>
    <source>
        <strain evidence="5">DP1</strain>
    </source>
</reference>
<dbReference type="PANTHER" id="PTHR11707:SF28">
    <property type="entry name" value="60 KDA LYSOPHOSPHOLIPASE"/>
    <property type="match status" value="1"/>
</dbReference>
<evidence type="ECO:0000313" key="6">
    <source>
        <dbReference type="Proteomes" id="UP001295684"/>
    </source>
</evidence>
<dbReference type="InterPro" id="IPR006034">
    <property type="entry name" value="Asparaginase/glutaminase-like"/>
</dbReference>
<keyword evidence="6" id="KW-1185">Reference proteome</keyword>
<dbReference type="InterPro" id="IPR037152">
    <property type="entry name" value="L-asparaginase_N_sf"/>
</dbReference>
<dbReference type="Gene3D" id="1.25.40.20">
    <property type="entry name" value="Ankyrin repeat-containing domain"/>
    <property type="match status" value="1"/>
</dbReference>
<dbReference type="SUPFAM" id="SSF53774">
    <property type="entry name" value="Glutaminase/Asparaginase"/>
    <property type="match status" value="1"/>
</dbReference>
<dbReference type="PROSITE" id="PS50088">
    <property type="entry name" value="ANK_REPEAT"/>
    <property type="match status" value="1"/>
</dbReference>
<feature type="repeat" description="ANK" evidence="2">
    <location>
        <begin position="473"/>
        <end position="495"/>
    </location>
</feature>
<dbReference type="Pfam" id="PF17763">
    <property type="entry name" value="Asparaginase_C"/>
    <property type="match status" value="1"/>
</dbReference>
<dbReference type="PIRSF" id="PIRSF001220">
    <property type="entry name" value="L-ASNase_gatD"/>
    <property type="match status" value="1"/>
</dbReference>
<feature type="domain" description="Asparaginase/glutaminase C-terminal" evidence="4">
    <location>
        <begin position="275"/>
        <end position="390"/>
    </location>
</feature>
<dbReference type="Gene3D" id="3.40.50.1170">
    <property type="entry name" value="L-asparaginase, N-terminal domain"/>
    <property type="match status" value="1"/>
</dbReference>
<dbReference type="SUPFAM" id="SSF48403">
    <property type="entry name" value="Ankyrin repeat"/>
    <property type="match status" value="1"/>
</dbReference>
<dbReference type="InterPro" id="IPR027474">
    <property type="entry name" value="L-asparaginase_N"/>
</dbReference>
<accession>A0AAD1U3F6</accession>
<dbReference type="InterPro" id="IPR041725">
    <property type="entry name" value="L-asparaginase_I"/>
</dbReference>
<evidence type="ECO:0000259" key="4">
    <source>
        <dbReference type="Pfam" id="PF17763"/>
    </source>
</evidence>
<dbReference type="Pfam" id="PF12796">
    <property type="entry name" value="Ank_2"/>
    <property type="match status" value="1"/>
</dbReference>
<dbReference type="InterPro" id="IPR002110">
    <property type="entry name" value="Ankyrin_rpt"/>
</dbReference>
<dbReference type="SFLD" id="SFLDS00057">
    <property type="entry name" value="Glutaminase/Asparaginase"/>
    <property type="match status" value="1"/>
</dbReference>
<dbReference type="InterPro" id="IPR040919">
    <property type="entry name" value="Asparaginase_C"/>
</dbReference>
<dbReference type="CDD" id="cd08963">
    <property type="entry name" value="L-asparaginase_I"/>
    <property type="match status" value="1"/>
</dbReference>
<dbReference type="InterPro" id="IPR036770">
    <property type="entry name" value="Ankyrin_rpt-contain_sf"/>
</dbReference>
<dbReference type="PRINTS" id="PR00139">
    <property type="entry name" value="ASNGLNASE"/>
</dbReference>
<evidence type="ECO:0000259" key="3">
    <source>
        <dbReference type="Pfam" id="PF00710"/>
    </source>
</evidence>
<dbReference type="EC" id="3.5.1.1" evidence="1"/>
<dbReference type="PIRSF" id="PIRSF500176">
    <property type="entry name" value="L_ASNase"/>
    <property type="match status" value="1"/>
</dbReference>
<evidence type="ECO:0000313" key="5">
    <source>
        <dbReference type="EMBL" id="CAI2359797.1"/>
    </source>
</evidence>
<dbReference type="Proteomes" id="UP001295684">
    <property type="component" value="Unassembled WGS sequence"/>
</dbReference>
<dbReference type="PROSITE" id="PS51732">
    <property type="entry name" value="ASN_GLN_ASE_3"/>
    <property type="match status" value="1"/>
</dbReference>
<dbReference type="GO" id="GO:0004067">
    <property type="term" value="F:asparaginase activity"/>
    <property type="evidence" value="ECO:0007669"/>
    <property type="project" value="UniProtKB-UniRule"/>
</dbReference>